<keyword evidence="7" id="KW-0342">GTP-binding</keyword>
<evidence type="ECO:0000256" key="3">
    <source>
        <dbReference type="ARBA" id="ARBA00022618"/>
    </source>
</evidence>
<evidence type="ECO:0000256" key="4">
    <source>
        <dbReference type="ARBA" id="ARBA00022723"/>
    </source>
</evidence>
<dbReference type="GO" id="GO:0051301">
    <property type="term" value="P:cell division"/>
    <property type="evidence" value="ECO:0007669"/>
    <property type="project" value="UniProtKB-KW"/>
</dbReference>
<organism evidence="11 12">
    <name type="scientific">Euplotes crassus</name>
    <dbReference type="NCBI Taxonomy" id="5936"/>
    <lineage>
        <taxon>Eukaryota</taxon>
        <taxon>Sar</taxon>
        <taxon>Alveolata</taxon>
        <taxon>Ciliophora</taxon>
        <taxon>Intramacronucleata</taxon>
        <taxon>Spirotrichea</taxon>
        <taxon>Hypotrichia</taxon>
        <taxon>Euplotida</taxon>
        <taxon>Euplotidae</taxon>
        <taxon>Moneuplotes</taxon>
    </lineage>
</organism>
<keyword evidence="9" id="KW-0131">Cell cycle</keyword>
<dbReference type="Gene3D" id="3.40.50.300">
    <property type="entry name" value="P-loop containing nucleotide triphosphate hydrolases"/>
    <property type="match status" value="1"/>
</dbReference>
<keyword evidence="5" id="KW-0547">Nucleotide-binding</keyword>
<dbReference type="HAMAP" id="MF_00321">
    <property type="entry name" value="GTPase_EngB"/>
    <property type="match status" value="1"/>
</dbReference>
<accession>A0AAD1XRL9</accession>
<dbReference type="EMBL" id="CAMPGE010019248">
    <property type="protein sequence ID" value="CAI2377598.1"/>
    <property type="molecule type" value="Genomic_DNA"/>
</dbReference>
<dbReference type="GO" id="GO:0005525">
    <property type="term" value="F:GTP binding"/>
    <property type="evidence" value="ECO:0007669"/>
    <property type="project" value="UniProtKB-KW"/>
</dbReference>
<comment type="similarity">
    <text evidence="2">Belongs to the TRAFAC class TrmE-Era-EngA-EngB-Septin-like GTPase superfamily. EngB GTPase family.</text>
</comment>
<reference evidence="11" key="1">
    <citation type="submission" date="2023-07" db="EMBL/GenBank/DDBJ databases">
        <authorList>
            <consortium name="AG Swart"/>
            <person name="Singh M."/>
            <person name="Singh A."/>
            <person name="Seah K."/>
            <person name="Emmerich C."/>
        </authorList>
    </citation>
    <scope>NUCLEOTIDE SEQUENCE</scope>
    <source>
        <strain evidence="11">DP1</strain>
    </source>
</reference>
<evidence type="ECO:0000256" key="7">
    <source>
        <dbReference type="ARBA" id="ARBA00023134"/>
    </source>
</evidence>
<dbReference type="InterPro" id="IPR019987">
    <property type="entry name" value="GTP-bd_ribosome_bio_YsxC"/>
</dbReference>
<feature type="domain" description="EngB-type G" evidence="10">
    <location>
        <begin position="77"/>
        <end position="251"/>
    </location>
</feature>
<evidence type="ECO:0000256" key="5">
    <source>
        <dbReference type="ARBA" id="ARBA00022741"/>
    </source>
</evidence>
<dbReference type="NCBIfam" id="TIGR03598">
    <property type="entry name" value="GTPase_YsxC"/>
    <property type="match status" value="1"/>
</dbReference>
<name>A0AAD1XRL9_EUPCR</name>
<keyword evidence="3" id="KW-0132">Cell division</keyword>
<dbReference type="PANTHER" id="PTHR11649">
    <property type="entry name" value="MSS1/TRME-RELATED GTP-BINDING PROTEIN"/>
    <property type="match status" value="1"/>
</dbReference>
<dbReference type="PROSITE" id="PS51706">
    <property type="entry name" value="G_ENGB"/>
    <property type="match status" value="1"/>
</dbReference>
<comment type="caution">
    <text evidence="11">The sequence shown here is derived from an EMBL/GenBank/DDBJ whole genome shotgun (WGS) entry which is preliminary data.</text>
</comment>
<keyword evidence="6" id="KW-0460">Magnesium</keyword>
<dbReference type="AlphaFoldDB" id="A0AAD1XRL9"/>
<dbReference type="CDD" id="cd01876">
    <property type="entry name" value="YihA_EngB"/>
    <property type="match status" value="1"/>
</dbReference>
<evidence type="ECO:0000313" key="11">
    <source>
        <dbReference type="EMBL" id="CAI2377598.1"/>
    </source>
</evidence>
<evidence type="ECO:0000256" key="6">
    <source>
        <dbReference type="ARBA" id="ARBA00022842"/>
    </source>
</evidence>
<proteinExistence type="inferred from homology"/>
<keyword evidence="4" id="KW-0479">Metal-binding</keyword>
<sequence length="258" mass="29727">MLLRRGFARRAKIPSMFPVVNVLDSREDDGMYKEFTKSFEFLNPQFMDSRRFIADAFVEHEAKAEDNPRFNEINYKELREFAFVGRSNVGKSSLINCILGQKLMDANKRPGKTKQLHYVNLPYSNCYLVDCPGYGFARVDLKEKESWGKLMQNYIFHSKSLRRMMILIDAKVGFGAMDKMLCDLLDQKEVPYIFVLTKCDKINETRLKKSILKLKKHPLSSSASPVIFMTSSLNFYGVNELAAYISYIVSMEGSLIRG</sequence>
<dbReference type="InterPro" id="IPR006073">
    <property type="entry name" value="GTP-bd"/>
</dbReference>
<evidence type="ECO:0000256" key="1">
    <source>
        <dbReference type="ARBA" id="ARBA00001946"/>
    </source>
</evidence>
<evidence type="ECO:0000256" key="2">
    <source>
        <dbReference type="ARBA" id="ARBA00009638"/>
    </source>
</evidence>
<evidence type="ECO:0000256" key="9">
    <source>
        <dbReference type="ARBA" id="ARBA00023306"/>
    </source>
</evidence>
<dbReference type="InterPro" id="IPR030393">
    <property type="entry name" value="G_ENGB_dom"/>
</dbReference>
<dbReference type="GO" id="GO:0046872">
    <property type="term" value="F:metal ion binding"/>
    <property type="evidence" value="ECO:0007669"/>
    <property type="project" value="UniProtKB-KW"/>
</dbReference>
<dbReference type="PANTHER" id="PTHR11649:SF13">
    <property type="entry name" value="ENGB-TYPE G DOMAIN-CONTAINING PROTEIN"/>
    <property type="match status" value="1"/>
</dbReference>
<protein>
    <recommendedName>
        <fullName evidence="10">EngB-type G domain-containing protein</fullName>
    </recommendedName>
</protein>
<dbReference type="SUPFAM" id="SSF52540">
    <property type="entry name" value="P-loop containing nucleoside triphosphate hydrolases"/>
    <property type="match status" value="1"/>
</dbReference>
<keyword evidence="8" id="KW-0717">Septation</keyword>
<dbReference type="Pfam" id="PF01926">
    <property type="entry name" value="MMR_HSR1"/>
    <property type="match status" value="1"/>
</dbReference>
<gene>
    <name evidence="11" type="ORF">ECRASSUSDP1_LOCUS18986</name>
</gene>
<keyword evidence="12" id="KW-1185">Reference proteome</keyword>
<dbReference type="Proteomes" id="UP001295684">
    <property type="component" value="Unassembled WGS sequence"/>
</dbReference>
<dbReference type="InterPro" id="IPR027417">
    <property type="entry name" value="P-loop_NTPase"/>
</dbReference>
<comment type="cofactor">
    <cofactor evidence="1">
        <name>Mg(2+)</name>
        <dbReference type="ChEBI" id="CHEBI:18420"/>
    </cofactor>
</comment>
<evidence type="ECO:0000256" key="8">
    <source>
        <dbReference type="ARBA" id="ARBA00023210"/>
    </source>
</evidence>
<evidence type="ECO:0000259" key="10">
    <source>
        <dbReference type="PROSITE" id="PS51706"/>
    </source>
</evidence>
<evidence type="ECO:0000313" key="12">
    <source>
        <dbReference type="Proteomes" id="UP001295684"/>
    </source>
</evidence>